<name>A0A915KYN2_ROMCU</name>
<keyword evidence="2" id="KW-1185">Reference proteome</keyword>
<evidence type="ECO:0000256" key="1">
    <source>
        <dbReference type="SAM" id="MobiDB-lite"/>
    </source>
</evidence>
<dbReference type="Proteomes" id="UP000887565">
    <property type="component" value="Unplaced"/>
</dbReference>
<dbReference type="WBParaSite" id="nRc.2.0.1.t43926-RA">
    <property type="protein sequence ID" value="nRc.2.0.1.t43926-RA"/>
    <property type="gene ID" value="nRc.2.0.1.g43926"/>
</dbReference>
<reference evidence="3" key="1">
    <citation type="submission" date="2022-11" db="UniProtKB">
        <authorList>
            <consortium name="WormBaseParasite"/>
        </authorList>
    </citation>
    <scope>IDENTIFICATION</scope>
</reference>
<sequence>MKCKMSNNGDADASATKIPGKVDDGTKIIVEEGQDSTKIVEEGGADATKIAGEAGNATEDQKTIAIHLK</sequence>
<proteinExistence type="predicted"/>
<evidence type="ECO:0000313" key="2">
    <source>
        <dbReference type="Proteomes" id="UP000887565"/>
    </source>
</evidence>
<feature type="region of interest" description="Disordered" evidence="1">
    <location>
        <begin position="1"/>
        <end position="20"/>
    </location>
</feature>
<protein>
    <submittedName>
        <fullName evidence="3">Uncharacterized protein</fullName>
    </submittedName>
</protein>
<accession>A0A915KYN2</accession>
<dbReference type="AlphaFoldDB" id="A0A915KYN2"/>
<organism evidence="2 3">
    <name type="scientific">Romanomermis culicivorax</name>
    <name type="common">Nematode worm</name>
    <dbReference type="NCBI Taxonomy" id="13658"/>
    <lineage>
        <taxon>Eukaryota</taxon>
        <taxon>Metazoa</taxon>
        <taxon>Ecdysozoa</taxon>
        <taxon>Nematoda</taxon>
        <taxon>Enoplea</taxon>
        <taxon>Dorylaimia</taxon>
        <taxon>Mermithida</taxon>
        <taxon>Mermithoidea</taxon>
        <taxon>Mermithidae</taxon>
        <taxon>Romanomermis</taxon>
    </lineage>
</organism>
<evidence type="ECO:0000313" key="3">
    <source>
        <dbReference type="WBParaSite" id="nRc.2.0.1.t43926-RA"/>
    </source>
</evidence>